<name>A0ABZ1TX94_9ACTN</name>
<feature type="chain" id="PRO_5045585146" evidence="1">
    <location>
        <begin position="28"/>
        <end position="178"/>
    </location>
</feature>
<dbReference type="EMBL" id="CP108110">
    <property type="protein sequence ID" value="WUQ83560.1"/>
    <property type="molecule type" value="Genomic_DNA"/>
</dbReference>
<dbReference type="Pfam" id="PF00652">
    <property type="entry name" value="Ricin_B_lectin"/>
    <property type="match status" value="1"/>
</dbReference>
<feature type="signal peptide" evidence="1">
    <location>
        <begin position="1"/>
        <end position="27"/>
    </location>
</feature>
<feature type="domain" description="Ricin B lectin" evidence="2">
    <location>
        <begin position="46"/>
        <end position="178"/>
    </location>
</feature>
<reference evidence="3" key="1">
    <citation type="submission" date="2022-10" db="EMBL/GenBank/DDBJ databases">
        <title>The complete genomes of actinobacterial strains from the NBC collection.</title>
        <authorList>
            <person name="Joergensen T.S."/>
            <person name="Alvarez Arevalo M."/>
            <person name="Sterndorff E.B."/>
            <person name="Faurdal D."/>
            <person name="Vuksanovic O."/>
            <person name="Mourched A.-S."/>
            <person name="Charusanti P."/>
            <person name="Shaw S."/>
            <person name="Blin K."/>
            <person name="Weber T."/>
        </authorList>
    </citation>
    <scope>NUCLEOTIDE SEQUENCE</scope>
    <source>
        <strain evidence="3">NBC_00222</strain>
    </source>
</reference>
<evidence type="ECO:0000313" key="3">
    <source>
        <dbReference type="EMBL" id="WUQ83560.1"/>
    </source>
</evidence>
<gene>
    <name evidence="3" type="ORF">OHA16_11655</name>
</gene>
<dbReference type="InterPro" id="IPR000772">
    <property type="entry name" value="Ricin_B_lectin"/>
</dbReference>
<evidence type="ECO:0000256" key="1">
    <source>
        <dbReference type="SAM" id="SignalP"/>
    </source>
</evidence>
<proteinExistence type="predicted"/>
<dbReference type="SMART" id="SM00458">
    <property type="entry name" value="RICIN"/>
    <property type="match status" value="1"/>
</dbReference>
<dbReference type="InterPro" id="IPR035992">
    <property type="entry name" value="Ricin_B-like_lectins"/>
</dbReference>
<protein>
    <submittedName>
        <fullName evidence="3">Ricin-type beta-trefoil lectin domain protein</fullName>
    </submittedName>
</protein>
<sequence>MNVSRRLGSILGAAGAALLLCAGPAAAGGQPGAAAPVGAALQPGLTSTITSASPEAAGTCLDAYDWGRGPWVQMWDCHGGGNQSWSLSWNSTSGGWNIRNEASQYCVDGSPGHGEQLIQNICGNGLGQFWQIGSSTGPTRLESIAFPGQCADIANWGRSSVVMLWDCGSQANQYWLFN</sequence>
<organism evidence="3 4">
    <name type="scientific">Kitasatospora purpeofusca</name>
    <dbReference type="NCBI Taxonomy" id="67352"/>
    <lineage>
        <taxon>Bacteria</taxon>
        <taxon>Bacillati</taxon>
        <taxon>Actinomycetota</taxon>
        <taxon>Actinomycetes</taxon>
        <taxon>Kitasatosporales</taxon>
        <taxon>Streptomycetaceae</taxon>
        <taxon>Kitasatospora</taxon>
    </lineage>
</organism>
<dbReference type="RefSeq" id="WP_328954578.1">
    <property type="nucleotide sequence ID" value="NZ_CP108110.1"/>
</dbReference>
<accession>A0ABZ1TX94</accession>
<evidence type="ECO:0000259" key="2">
    <source>
        <dbReference type="SMART" id="SM00458"/>
    </source>
</evidence>
<evidence type="ECO:0000313" key="4">
    <source>
        <dbReference type="Proteomes" id="UP001432222"/>
    </source>
</evidence>
<dbReference type="SUPFAM" id="SSF50370">
    <property type="entry name" value="Ricin B-like lectins"/>
    <property type="match status" value="1"/>
</dbReference>
<keyword evidence="4" id="KW-1185">Reference proteome</keyword>
<dbReference type="Gene3D" id="2.80.10.50">
    <property type="match status" value="2"/>
</dbReference>
<keyword evidence="1" id="KW-0732">Signal</keyword>
<dbReference type="CDD" id="cd00161">
    <property type="entry name" value="beta-trefoil_Ricin-like"/>
    <property type="match status" value="1"/>
</dbReference>
<dbReference type="Proteomes" id="UP001432222">
    <property type="component" value="Chromosome"/>
</dbReference>
<dbReference type="PROSITE" id="PS50231">
    <property type="entry name" value="RICIN_B_LECTIN"/>
    <property type="match status" value="1"/>
</dbReference>